<feature type="region of interest" description="Disordered" evidence="1">
    <location>
        <begin position="68"/>
        <end position="87"/>
    </location>
</feature>
<dbReference type="EMBL" id="WHWB01030970">
    <property type="protein sequence ID" value="KAJ7428215.1"/>
    <property type="molecule type" value="Genomic_DNA"/>
</dbReference>
<dbReference type="Proteomes" id="UP001145742">
    <property type="component" value="Unassembled WGS sequence"/>
</dbReference>
<protein>
    <submittedName>
        <fullName evidence="2">Uncharacterized protein</fullName>
    </submittedName>
</protein>
<reference evidence="2" key="1">
    <citation type="submission" date="2019-10" db="EMBL/GenBank/DDBJ databases">
        <authorList>
            <person name="Soares A.E.R."/>
            <person name="Aleixo A."/>
            <person name="Schneider P."/>
            <person name="Miyaki C.Y."/>
            <person name="Schneider M.P."/>
            <person name="Mello C."/>
            <person name="Vasconcelos A.T.R."/>
        </authorList>
    </citation>
    <scope>NUCLEOTIDE SEQUENCE</scope>
    <source>
        <tissue evidence="2">Muscle</tissue>
    </source>
</reference>
<evidence type="ECO:0000256" key="1">
    <source>
        <dbReference type="SAM" id="MobiDB-lite"/>
    </source>
</evidence>
<proteinExistence type="predicted"/>
<sequence length="87" mass="9869">MDGVMGHVMMLSRDVFMTESCVWEDIGMMRRIIPPLQGFPLISLFPYLEIQFLASGFKDPLVCEQGPLHEEKEENSSLCVNDGMESD</sequence>
<accession>A0ABQ9E0Q4</accession>
<organism evidence="2 3">
    <name type="scientific">Willisornis vidua</name>
    <name type="common">Xingu scale-backed antbird</name>
    <dbReference type="NCBI Taxonomy" id="1566151"/>
    <lineage>
        <taxon>Eukaryota</taxon>
        <taxon>Metazoa</taxon>
        <taxon>Chordata</taxon>
        <taxon>Craniata</taxon>
        <taxon>Vertebrata</taxon>
        <taxon>Euteleostomi</taxon>
        <taxon>Archelosauria</taxon>
        <taxon>Archosauria</taxon>
        <taxon>Dinosauria</taxon>
        <taxon>Saurischia</taxon>
        <taxon>Theropoda</taxon>
        <taxon>Coelurosauria</taxon>
        <taxon>Aves</taxon>
        <taxon>Neognathae</taxon>
        <taxon>Neoaves</taxon>
        <taxon>Telluraves</taxon>
        <taxon>Australaves</taxon>
        <taxon>Passeriformes</taxon>
        <taxon>Thamnophilidae</taxon>
        <taxon>Willisornis</taxon>
    </lineage>
</organism>
<keyword evidence="3" id="KW-1185">Reference proteome</keyword>
<comment type="caution">
    <text evidence="2">The sequence shown here is derived from an EMBL/GenBank/DDBJ whole genome shotgun (WGS) entry which is preliminary data.</text>
</comment>
<evidence type="ECO:0000313" key="3">
    <source>
        <dbReference type="Proteomes" id="UP001145742"/>
    </source>
</evidence>
<name>A0ABQ9E0Q4_9PASS</name>
<evidence type="ECO:0000313" key="2">
    <source>
        <dbReference type="EMBL" id="KAJ7428215.1"/>
    </source>
</evidence>
<gene>
    <name evidence="2" type="ORF">WISP_01535</name>
</gene>